<dbReference type="STRING" id="82801.SAMN04488506_2095"/>
<keyword evidence="9" id="KW-1185">Reference proteome</keyword>
<dbReference type="Proteomes" id="UP000199136">
    <property type="component" value="Unassembled WGS sequence"/>
</dbReference>
<evidence type="ECO:0000256" key="1">
    <source>
        <dbReference type="ARBA" id="ARBA00001933"/>
    </source>
</evidence>
<dbReference type="GO" id="GO:0016831">
    <property type="term" value="F:carboxy-lyase activity"/>
    <property type="evidence" value="ECO:0007669"/>
    <property type="project" value="UniProtKB-KW"/>
</dbReference>
<evidence type="ECO:0000259" key="6">
    <source>
        <dbReference type="Pfam" id="PF01276"/>
    </source>
</evidence>
<dbReference type="Gene3D" id="3.90.105.10">
    <property type="entry name" value="Molybdopterin biosynthesis moea protein, domain 2"/>
    <property type="match status" value="1"/>
</dbReference>
<dbReference type="EMBL" id="FOXW01000009">
    <property type="protein sequence ID" value="SFQ44944.1"/>
    <property type="molecule type" value="Genomic_DNA"/>
</dbReference>
<dbReference type="SUPFAM" id="SSF55904">
    <property type="entry name" value="Ornithine decarboxylase C-terminal domain"/>
    <property type="match status" value="1"/>
</dbReference>
<dbReference type="RefSeq" id="WP_092481105.1">
    <property type="nucleotide sequence ID" value="NZ_FOXW01000009.1"/>
</dbReference>
<comment type="similarity">
    <text evidence="2">Belongs to the Orn/Lys/Arg decarboxylase class-I family.</text>
</comment>
<evidence type="ECO:0000256" key="3">
    <source>
        <dbReference type="ARBA" id="ARBA00022793"/>
    </source>
</evidence>
<keyword evidence="5" id="KW-0456">Lyase</keyword>
<dbReference type="InterPro" id="IPR015421">
    <property type="entry name" value="PyrdxlP-dep_Trfase_major"/>
</dbReference>
<dbReference type="InterPro" id="IPR036633">
    <property type="entry name" value="Prn/Lys/Arg_de-COase_C_sf"/>
</dbReference>
<sequence>MKRSKNVQQQRRPLFCALNDHVKKETMSFHVPGHKNGMNWPMDSAMKQMLPFDQTEVTGLDYLHEPEDVLKESQELLSSFYGSKKSYYLVNGSTVGNLAMVMGATSKGDWVLVDRTCHQSIIHALELAGVRPVFVTPAYQTEKREAVGVSLESIEAAFEKYPEIKAVILTYPSYNGQVFSLDKIAKYAHQRGAVVLVDEAHGAHFVLGDPFPKQALSLGADIVVQSAHKMLPAMTQTGYLHIHHETSATIQQKVEQYLHMLQSSSPSYVLMHSLEYARFFASQFDEEDLKATLAYRDDWMERFKQSGLVYLHSDDPLKVRLYWPGQSGNQLLSVLEEQGMFPEKNDEDSVLLTFPLVKKDDQSLQRVETVKLPKTSSEILNDHSVHFNMGQFPLLSELAISYEQQQQLSIKKVQLDKAAGKIAARNIVPYPPGIPLVLKGEKCTKETVEQLSFYLEQNMRVVGLNDQLEMDFFSNLQEID</sequence>
<dbReference type="PANTHER" id="PTHR43277">
    <property type="entry name" value="ARGININE DECARBOXYLASE"/>
    <property type="match status" value="1"/>
</dbReference>
<evidence type="ECO:0000256" key="2">
    <source>
        <dbReference type="ARBA" id="ARBA00010671"/>
    </source>
</evidence>
<dbReference type="OrthoDB" id="9815233at2"/>
<feature type="domain" description="Orn/Lys/Arg decarboxylase C-terminal" evidence="7">
    <location>
        <begin position="402"/>
        <end position="453"/>
    </location>
</feature>
<keyword evidence="3" id="KW-0210">Decarboxylase</keyword>
<dbReference type="InterPro" id="IPR015424">
    <property type="entry name" value="PyrdxlP-dep_Trfase"/>
</dbReference>
<organism evidence="8 9">
    <name type="scientific">Desemzia incerta</name>
    <dbReference type="NCBI Taxonomy" id="82801"/>
    <lineage>
        <taxon>Bacteria</taxon>
        <taxon>Bacillati</taxon>
        <taxon>Bacillota</taxon>
        <taxon>Bacilli</taxon>
        <taxon>Lactobacillales</taxon>
        <taxon>Carnobacteriaceae</taxon>
        <taxon>Desemzia</taxon>
    </lineage>
</organism>
<dbReference type="InterPro" id="IPR000310">
    <property type="entry name" value="Orn/Lys/Arg_deCO2ase_major_dom"/>
</dbReference>
<gene>
    <name evidence="8" type="ORF">SAMN04488506_2095</name>
</gene>
<evidence type="ECO:0000256" key="5">
    <source>
        <dbReference type="ARBA" id="ARBA00023239"/>
    </source>
</evidence>
<keyword evidence="4" id="KW-0663">Pyridoxal phosphate</keyword>
<dbReference type="Pfam" id="PF01276">
    <property type="entry name" value="OKR_DC_1"/>
    <property type="match status" value="1"/>
</dbReference>
<accession>A0A1I5YL19</accession>
<dbReference type="Pfam" id="PF03711">
    <property type="entry name" value="OKR_DC_1_C"/>
    <property type="match status" value="1"/>
</dbReference>
<evidence type="ECO:0000259" key="7">
    <source>
        <dbReference type="Pfam" id="PF03711"/>
    </source>
</evidence>
<evidence type="ECO:0000313" key="8">
    <source>
        <dbReference type="EMBL" id="SFQ44944.1"/>
    </source>
</evidence>
<name>A0A1I5YL19_9LACT</name>
<evidence type="ECO:0000313" key="9">
    <source>
        <dbReference type="Proteomes" id="UP000199136"/>
    </source>
</evidence>
<dbReference type="InterPro" id="IPR052357">
    <property type="entry name" value="Orn_Lys_Arg_decarboxylase-I"/>
</dbReference>
<dbReference type="PANTHER" id="PTHR43277:SF3">
    <property type="entry name" value="DECARBOXYLASE, PUTATIVE-RELATED"/>
    <property type="match status" value="1"/>
</dbReference>
<dbReference type="SUPFAM" id="SSF53383">
    <property type="entry name" value="PLP-dependent transferases"/>
    <property type="match status" value="1"/>
</dbReference>
<dbReference type="InterPro" id="IPR008286">
    <property type="entry name" value="Prn/Lys/Arg_de-COase_C"/>
</dbReference>
<dbReference type="Gene3D" id="3.40.640.10">
    <property type="entry name" value="Type I PLP-dependent aspartate aminotransferase-like (Major domain)"/>
    <property type="match status" value="1"/>
</dbReference>
<dbReference type="AlphaFoldDB" id="A0A1I5YL19"/>
<reference evidence="8 9" key="1">
    <citation type="submission" date="2016-10" db="EMBL/GenBank/DDBJ databases">
        <authorList>
            <person name="de Groot N.N."/>
        </authorList>
    </citation>
    <scope>NUCLEOTIDE SEQUENCE [LARGE SCALE GENOMIC DNA]</scope>
    <source>
        <strain evidence="8 9">DSM 20581</strain>
    </source>
</reference>
<comment type="cofactor">
    <cofactor evidence="1">
        <name>pyridoxal 5'-phosphate</name>
        <dbReference type="ChEBI" id="CHEBI:597326"/>
    </cofactor>
</comment>
<proteinExistence type="inferred from homology"/>
<protein>
    <submittedName>
        <fullName evidence="8">Arginine/lysine/ornithine decarboxylase</fullName>
    </submittedName>
</protein>
<feature type="domain" description="Orn/Lys/Arg decarboxylases family 1 pyridoxal-P attachment site" evidence="6">
    <location>
        <begin position="13"/>
        <end position="288"/>
    </location>
</feature>
<evidence type="ECO:0000256" key="4">
    <source>
        <dbReference type="ARBA" id="ARBA00022898"/>
    </source>
</evidence>